<sequence>MSTLLDALRQTSQVDCDTLDSDVARELGPFVDCTSNQAIAFFEVSRPLAGQSLLHHESLIAEAIRDAREALKGLQGTATFEEFVVEILV</sequence>
<reference evidence="1 2" key="1">
    <citation type="submission" date="2017-06" db="EMBL/GenBank/DDBJ databases">
        <title>Comparative genomic analysis of Ambrosia Fusariam Clade fungi.</title>
        <authorList>
            <person name="Stajich J.E."/>
            <person name="Carrillo J."/>
            <person name="Kijimoto T."/>
            <person name="Eskalen A."/>
            <person name="O'Donnell K."/>
            <person name="Kasson M."/>
        </authorList>
    </citation>
    <scope>NUCLEOTIDE SEQUENCE [LARGE SCALE GENOMIC DNA]</scope>
    <source>
        <strain evidence="1 2">NRRL62606</strain>
    </source>
</reference>
<name>A0A428SP64_9HYPO</name>
<organism evidence="1 2">
    <name type="scientific">Fusarium floridanum</name>
    <dbReference type="NCBI Taxonomy" id="1325733"/>
    <lineage>
        <taxon>Eukaryota</taxon>
        <taxon>Fungi</taxon>
        <taxon>Dikarya</taxon>
        <taxon>Ascomycota</taxon>
        <taxon>Pezizomycotina</taxon>
        <taxon>Sordariomycetes</taxon>
        <taxon>Hypocreomycetidae</taxon>
        <taxon>Hypocreales</taxon>
        <taxon>Nectriaceae</taxon>
        <taxon>Fusarium</taxon>
        <taxon>Fusarium solani species complex</taxon>
    </lineage>
</organism>
<dbReference type="Gene3D" id="3.20.20.70">
    <property type="entry name" value="Aldolase class I"/>
    <property type="match status" value="1"/>
</dbReference>
<dbReference type="SUPFAM" id="SSF51569">
    <property type="entry name" value="Aldolase"/>
    <property type="match status" value="1"/>
</dbReference>
<gene>
    <name evidence="1" type="ORF">CEP51_000162</name>
</gene>
<dbReference type="AlphaFoldDB" id="A0A428SP64"/>
<accession>A0A428SP64</accession>
<evidence type="ECO:0000313" key="1">
    <source>
        <dbReference type="EMBL" id="RSL91521.1"/>
    </source>
</evidence>
<dbReference type="InterPro" id="IPR013785">
    <property type="entry name" value="Aldolase_TIM"/>
</dbReference>
<keyword evidence="2" id="KW-1185">Reference proteome</keyword>
<comment type="caution">
    <text evidence="1">The sequence shown here is derived from an EMBL/GenBank/DDBJ whole genome shotgun (WGS) entry which is preliminary data.</text>
</comment>
<protein>
    <submittedName>
        <fullName evidence="1">Uncharacterized protein</fullName>
    </submittedName>
</protein>
<dbReference type="Proteomes" id="UP000287972">
    <property type="component" value="Unassembled WGS sequence"/>
</dbReference>
<proteinExistence type="predicted"/>
<evidence type="ECO:0000313" key="2">
    <source>
        <dbReference type="Proteomes" id="UP000287972"/>
    </source>
</evidence>
<dbReference type="EMBL" id="NKCL01000002">
    <property type="protein sequence ID" value="RSL91521.1"/>
    <property type="molecule type" value="Genomic_DNA"/>
</dbReference>